<dbReference type="GO" id="GO:0046872">
    <property type="term" value="F:metal ion binding"/>
    <property type="evidence" value="ECO:0007669"/>
    <property type="project" value="UniProtKB-KW"/>
</dbReference>
<keyword evidence="2" id="KW-0519">Myristate</keyword>
<dbReference type="Pfam" id="PF13499">
    <property type="entry name" value="EF-hand_7"/>
    <property type="match status" value="1"/>
</dbReference>
<evidence type="ECO:0000256" key="4">
    <source>
        <dbReference type="ARBA" id="ARBA00022737"/>
    </source>
</evidence>
<dbReference type="PANTHER" id="PTHR23055">
    <property type="entry name" value="CALCIUM BINDING PROTEINS"/>
    <property type="match status" value="1"/>
</dbReference>
<evidence type="ECO:0000256" key="1">
    <source>
        <dbReference type="ARBA" id="ARBA00006049"/>
    </source>
</evidence>
<dbReference type="Gene3D" id="1.10.238.10">
    <property type="entry name" value="EF-hand"/>
    <property type="match status" value="1"/>
</dbReference>
<dbReference type="SMART" id="SM00054">
    <property type="entry name" value="EFh"/>
    <property type="match status" value="2"/>
</dbReference>
<feature type="domain" description="EF-hand" evidence="7">
    <location>
        <begin position="60"/>
        <end position="95"/>
    </location>
</feature>
<dbReference type="PANTHER" id="PTHR23055:SF198">
    <property type="entry name" value="NEURONAL CALCIUM SENSOR 1"/>
    <property type="match status" value="1"/>
</dbReference>
<comment type="caution">
    <text evidence="8">The sequence shown here is derived from an EMBL/GenBank/DDBJ whole genome shotgun (WGS) entry which is preliminary data.</text>
</comment>
<dbReference type="AlphaFoldDB" id="A0ABD2KH73"/>
<dbReference type="InterPro" id="IPR002048">
    <property type="entry name" value="EF_hand_dom"/>
</dbReference>
<dbReference type="FunFam" id="1.10.238.10:FF:000009">
    <property type="entry name" value="Visinin-like protein 1"/>
    <property type="match status" value="1"/>
</dbReference>
<feature type="domain" description="EF-hand" evidence="7">
    <location>
        <begin position="96"/>
        <end position="131"/>
    </location>
</feature>
<keyword evidence="5" id="KW-0106">Calcium</keyword>
<evidence type="ECO:0000259" key="7">
    <source>
        <dbReference type="PROSITE" id="PS50222"/>
    </source>
</evidence>
<comment type="similarity">
    <text evidence="1">Belongs to the recoverin family.</text>
</comment>
<dbReference type="PROSITE" id="PS50222">
    <property type="entry name" value="EF_HAND_2"/>
    <property type="match status" value="2"/>
</dbReference>
<dbReference type="SUPFAM" id="SSF47473">
    <property type="entry name" value="EF-hand"/>
    <property type="match status" value="1"/>
</dbReference>
<protein>
    <recommendedName>
        <fullName evidence="7">EF-hand domain-containing protein</fullName>
    </recommendedName>
</protein>
<dbReference type="PRINTS" id="PR00450">
    <property type="entry name" value="RECOVERIN"/>
</dbReference>
<reference evidence="8 9" key="1">
    <citation type="submission" date="2024-10" db="EMBL/GenBank/DDBJ databases">
        <authorList>
            <person name="Kim D."/>
        </authorList>
    </citation>
    <scope>NUCLEOTIDE SEQUENCE [LARGE SCALE GENOMIC DNA]</scope>
    <source>
        <strain evidence="8">Taebaek</strain>
    </source>
</reference>
<evidence type="ECO:0000256" key="3">
    <source>
        <dbReference type="ARBA" id="ARBA00022723"/>
    </source>
</evidence>
<gene>
    <name evidence="8" type="ORF">niasHS_003678</name>
</gene>
<keyword evidence="3" id="KW-0479">Metal-binding</keyword>
<dbReference type="CDD" id="cd00051">
    <property type="entry name" value="EFh"/>
    <property type="match status" value="1"/>
</dbReference>
<keyword evidence="6" id="KW-0449">Lipoprotein</keyword>
<evidence type="ECO:0000313" key="8">
    <source>
        <dbReference type="EMBL" id="KAL3102269.1"/>
    </source>
</evidence>
<dbReference type="Proteomes" id="UP001620645">
    <property type="component" value="Unassembled WGS sequence"/>
</dbReference>
<dbReference type="InterPro" id="IPR028846">
    <property type="entry name" value="Recoverin"/>
</dbReference>
<evidence type="ECO:0000256" key="6">
    <source>
        <dbReference type="ARBA" id="ARBA00023288"/>
    </source>
</evidence>
<evidence type="ECO:0000313" key="9">
    <source>
        <dbReference type="Proteomes" id="UP001620645"/>
    </source>
</evidence>
<name>A0ABD2KH73_HETSC</name>
<accession>A0ABD2KH73</accession>
<keyword evidence="9" id="KW-1185">Reference proteome</keyword>
<evidence type="ECO:0000256" key="2">
    <source>
        <dbReference type="ARBA" id="ARBA00022707"/>
    </source>
</evidence>
<evidence type="ECO:0000256" key="5">
    <source>
        <dbReference type="ARBA" id="ARBA00022837"/>
    </source>
</evidence>
<dbReference type="InterPro" id="IPR011992">
    <property type="entry name" value="EF-hand-dom_pair"/>
</dbReference>
<sequence>MGKSQSKLSSEKIRILAKQSNFTEKEIRRWYRGFRRDCPNGLLTEMGFQKIYKQFFPQGDPIDFSNFVFKTYDDDQDGAIEFDQFVHGLSITGRGTLEQKLAWVFRLYDQDKDGAITRQETECLIRHIYKLSGDDSETADTKMVPNRVAMIWTKLNKESDAKINSAEFVENVKTDKAIVNVLSLYEGLGK</sequence>
<organism evidence="8 9">
    <name type="scientific">Heterodera schachtii</name>
    <name type="common">Sugarbeet cyst nematode worm</name>
    <name type="synonym">Tylenchus schachtii</name>
    <dbReference type="NCBI Taxonomy" id="97005"/>
    <lineage>
        <taxon>Eukaryota</taxon>
        <taxon>Metazoa</taxon>
        <taxon>Ecdysozoa</taxon>
        <taxon>Nematoda</taxon>
        <taxon>Chromadorea</taxon>
        <taxon>Rhabditida</taxon>
        <taxon>Tylenchina</taxon>
        <taxon>Tylenchomorpha</taxon>
        <taxon>Tylenchoidea</taxon>
        <taxon>Heteroderidae</taxon>
        <taxon>Heteroderinae</taxon>
        <taxon>Heterodera</taxon>
    </lineage>
</organism>
<keyword evidence="4" id="KW-0677">Repeat</keyword>
<proteinExistence type="inferred from homology"/>
<dbReference type="EMBL" id="JBICCN010000026">
    <property type="protein sequence ID" value="KAL3102269.1"/>
    <property type="molecule type" value="Genomic_DNA"/>
</dbReference>